<gene>
    <name evidence="1" type="ORF">UFOVP318_46</name>
</gene>
<name>A0A6J5LSV2_9CAUD</name>
<accession>A0A6J5LSV2</accession>
<sequence length="524" mass="56424">MMAKMYRFIFSILLVCFAAIGKAQTIDGKLYTPFNNYYQWIGGKFNSNLNIPKVTATTGRDTGGIRYSLADSSMYVWTGSQWRAVGSSLDTTSLSNRINLRVNYTDTAAMLSPYIRTASNGLTKSGQNVKLGGSLNEATNINAKNNDLLIDSLNEIKLEAVNDNSYFLLNNSGIVNQSGYFVNSNNMGFSELAISADSLNDQNYIQMAVTKNTTRRTAFNIYNDSLDIKPYRGQINIDSLASTSDTSTHKPIVYDISTGRMKYKTKWQNTDTATVVKAYVTNAEAITITKGQVVYIFGASGDRASVKLAKNTSDTFSSKTLGVVRADIAAGAAGWITTQGQVSGINLGAYSPGDILWLDSVPGGFTNVRPQAPLHGVFVGVVERANVGNGLIYIKPQNGVELEELHDVKLTSPTNNQVLSYTAATGIWENKTVSASIFPYTSQTTTYTAGADDYVIHCTSGTFSVNLPTAVGITGKVYIIKNSGSGLITIDPNGSQTIDGVTTYTMGGAESVQVISTGSNWITL</sequence>
<protein>
    <submittedName>
        <fullName evidence="1">Uncharacterized protein</fullName>
    </submittedName>
</protein>
<proteinExistence type="predicted"/>
<organism evidence="1">
    <name type="scientific">uncultured Caudovirales phage</name>
    <dbReference type="NCBI Taxonomy" id="2100421"/>
    <lineage>
        <taxon>Viruses</taxon>
        <taxon>Duplodnaviria</taxon>
        <taxon>Heunggongvirae</taxon>
        <taxon>Uroviricota</taxon>
        <taxon>Caudoviricetes</taxon>
        <taxon>Peduoviridae</taxon>
        <taxon>Maltschvirus</taxon>
        <taxon>Maltschvirus maltsch</taxon>
    </lineage>
</organism>
<dbReference type="EMBL" id="LR796337">
    <property type="protein sequence ID" value="CAB4137614.1"/>
    <property type="molecule type" value="Genomic_DNA"/>
</dbReference>
<reference evidence="1" key="1">
    <citation type="submission" date="2020-04" db="EMBL/GenBank/DDBJ databases">
        <authorList>
            <person name="Chiriac C."/>
            <person name="Salcher M."/>
            <person name="Ghai R."/>
            <person name="Kavagutti S V."/>
        </authorList>
    </citation>
    <scope>NUCLEOTIDE SEQUENCE</scope>
</reference>
<evidence type="ECO:0000313" key="1">
    <source>
        <dbReference type="EMBL" id="CAB4137614.1"/>
    </source>
</evidence>